<evidence type="ECO:0000313" key="5">
    <source>
        <dbReference type="Proteomes" id="UP000612746"/>
    </source>
</evidence>
<evidence type="ECO:0000256" key="3">
    <source>
        <dbReference type="PROSITE-ProRule" id="PRU00023"/>
    </source>
</evidence>
<reference evidence="4" key="1">
    <citation type="submission" date="2020-12" db="EMBL/GenBank/DDBJ databases">
        <title>Metabolic potential, ecology and presence of endohyphal bacteria is reflected in genomic diversity of Mucoromycotina.</title>
        <authorList>
            <person name="Muszewska A."/>
            <person name="Okrasinska A."/>
            <person name="Steczkiewicz K."/>
            <person name="Drgas O."/>
            <person name="Orlowska M."/>
            <person name="Perlinska-Lenart U."/>
            <person name="Aleksandrzak-Piekarczyk T."/>
            <person name="Szatraj K."/>
            <person name="Zielenkiewicz U."/>
            <person name="Pilsyk S."/>
            <person name="Malc E."/>
            <person name="Mieczkowski P."/>
            <person name="Kruszewska J.S."/>
            <person name="Biernat P."/>
            <person name="Pawlowska J."/>
        </authorList>
    </citation>
    <scope>NUCLEOTIDE SEQUENCE</scope>
    <source>
        <strain evidence="4">WA0000051536</strain>
    </source>
</reference>
<dbReference type="InterPro" id="IPR002110">
    <property type="entry name" value="Ankyrin_rpt"/>
</dbReference>
<dbReference type="PANTHER" id="PTHR24189">
    <property type="entry name" value="MYOTROPHIN"/>
    <property type="match status" value="1"/>
</dbReference>
<feature type="repeat" description="ANK" evidence="3">
    <location>
        <begin position="145"/>
        <end position="179"/>
    </location>
</feature>
<protein>
    <recommendedName>
        <fullName evidence="6">Ankyrin repeat domain-containing protein</fullName>
    </recommendedName>
</protein>
<dbReference type="OrthoDB" id="194358at2759"/>
<dbReference type="EMBL" id="JAEPRA010000006">
    <property type="protein sequence ID" value="KAG2184112.1"/>
    <property type="molecule type" value="Genomic_DNA"/>
</dbReference>
<name>A0A8H7Q1C9_9FUNG</name>
<keyword evidence="5" id="KW-1185">Reference proteome</keyword>
<dbReference type="Pfam" id="PF00023">
    <property type="entry name" value="Ank"/>
    <property type="match status" value="1"/>
</dbReference>
<dbReference type="SMART" id="SM00248">
    <property type="entry name" value="ANK"/>
    <property type="match status" value="4"/>
</dbReference>
<feature type="repeat" description="ANK" evidence="3">
    <location>
        <begin position="75"/>
        <end position="109"/>
    </location>
</feature>
<evidence type="ECO:0000313" key="4">
    <source>
        <dbReference type="EMBL" id="KAG2184112.1"/>
    </source>
</evidence>
<keyword evidence="2 3" id="KW-0040">ANK repeat</keyword>
<dbReference type="Gene3D" id="1.25.40.20">
    <property type="entry name" value="Ankyrin repeat-containing domain"/>
    <property type="match status" value="1"/>
</dbReference>
<evidence type="ECO:0000256" key="1">
    <source>
        <dbReference type="ARBA" id="ARBA00022737"/>
    </source>
</evidence>
<dbReference type="InterPro" id="IPR036770">
    <property type="entry name" value="Ankyrin_rpt-contain_sf"/>
</dbReference>
<dbReference type="Proteomes" id="UP000612746">
    <property type="component" value="Unassembled WGS sequence"/>
</dbReference>
<dbReference type="PROSITE" id="PS50297">
    <property type="entry name" value="ANK_REP_REGION"/>
    <property type="match status" value="1"/>
</dbReference>
<gene>
    <name evidence="4" type="ORF">INT44_009127</name>
</gene>
<dbReference type="PROSITE" id="PS50088">
    <property type="entry name" value="ANK_REPEAT"/>
    <property type="match status" value="2"/>
</dbReference>
<dbReference type="PANTHER" id="PTHR24189:SF72">
    <property type="entry name" value="ANKYRIN REPEAT-CONTAINING DOMAIN-CONTAINING PROTEIN"/>
    <property type="match status" value="1"/>
</dbReference>
<proteinExistence type="predicted"/>
<dbReference type="SUPFAM" id="SSF48403">
    <property type="entry name" value="Ankyrin repeat"/>
    <property type="match status" value="1"/>
</dbReference>
<evidence type="ECO:0008006" key="6">
    <source>
        <dbReference type="Google" id="ProtNLM"/>
    </source>
</evidence>
<dbReference type="Pfam" id="PF12796">
    <property type="entry name" value="Ank_2"/>
    <property type="match status" value="1"/>
</dbReference>
<accession>A0A8H7Q1C9</accession>
<dbReference type="AlphaFoldDB" id="A0A8H7Q1C9"/>
<evidence type="ECO:0000256" key="2">
    <source>
        <dbReference type="ARBA" id="ARBA00023043"/>
    </source>
</evidence>
<dbReference type="InterPro" id="IPR050745">
    <property type="entry name" value="Multifunctional_regulatory"/>
</dbReference>
<organism evidence="4 5">
    <name type="scientific">Umbelopsis vinacea</name>
    <dbReference type="NCBI Taxonomy" id="44442"/>
    <lineage>
        <taxon>Eukaryota</taxon>
        <taxon>Fungi</taxon>
        <taxon>Fungi incertae sedis</taxon>
        <taxon>Mucoromycota</taxon>
        <taxon>Mucoromycotina</taxon>
        <taxon>Umbelopsidomycetes</taxon>
        <taxon>Umbelopsidales</taxon>
        <taxon>Umbelopsidaceae</taxon>
        <taxon>Umbelopsis</taxon>
    </lineage>
</organism>
<sequence>MPWVHYHPFKKQIQQKKDQKNQQDLTLALIEKLPQHATSLSIWEAVQTGDLQAVNYHLATAENAQRLSNLVDADQGYTLLHSAIMNQENSLDTSRLLLFYGAEVDIYSGHNVLPIHSVPLYCPDPVEHLQLLIHYGANVNVADGDYWTPLHYVVRFTKQPLEAMRLLVRHGAKVNAQDISLKTPAFCLLANGDYAKELEWLITNGASPYINGLLLDSTTGIARSGSLVVQAAKYFRVACITWLLIQFKWSDNDIEHAIYTANTQLGRYGYQTIEKDIQQHMPMDKTEAAARATVQALRHYLKSRDMTPSAVNRRTLMARKISLKLLNRA</sequence>
<comment type="caution">
    <text evidence="4">The sequence shown here is derived from an EMBL/GenBank/DDBJ whole genome shotgun (WGS) entry which is preliminary data.</text>
</comment>
<keyword evidence="1" id="KW-0677">Repeat</keyword>